<reference evidence="11 12" key="1">
    <citation type="submission" date="2019-03" db="EMBL/GenBank/DDBJ databases">
        <title>Genomic Encyclopedia of Type Strains, Phase IV (KMG-IV): sequencing the most valuable type-strain genomes for metagenomic binning, comparative biology and taxonomic classification.</title>
        <authorList>
            <person name="Goeker M."/>
        </authorList>
    </citation>
    <scope>NUCLEOTIDE SEQUENCE [LARGE SCALE GENOMIC DNA]</scope>
    <source>
        <strain evidence="11 12">DSM 103428</strain>
    </source>
</reference>
<feature type="signal peptide" evidence="8">
    <location>
        <begin position="1"/>
        <end position="19"/>
    </location>
</feature>
<dbReference type="Gene3D" id="1.10.1380.10">
    <property type="entry name" value="Neutral endopeptidase , domain2"/>
    <property type="match status" value="1"/>
</dbReference>
<keyword evidence="12" id="KW-1185">Reference proteome</keyword>
<dbReference type="InterPro" id="IPR000718">
    <property type="entry name" value="Peptidase_M13"/>
</dbReference>
<dbReference type="CDD" id="cd08662">
    <property type="entry name" value="M13"/>
    <property type="match status" value="1"/>
</dbReference>
<dbReference type="GO" id="GO:0004222">
    <property type="term" value="F:metalloendopeptidase activity"/>
    <property type="evidence" value="ECO:0007669"/>
    <property type="project" value="InterPro"/>
</dbReference>
<evidence type="ECO:0000256" key="7">
    <source>
        <dbReference type="ARBA" id="ARBA00023049"/>
    </source>
</evidence>
<evidence type="ECO:0000256" key="5">
    <source>
        <dbReference type="ARBA" id="ARBA00022801"/>
    </source>
</evidence>
<feature type="domain" description="Peptidase M13 N-terminal" evidence="10">
    <location>
        <begin position="54"/>
        <end position="432"/>
    </location>
</feature>
<evidence type="ECO:0000256" key="8">
    <source>
        <dbReference type="SAM" id="SignalP"/>
    </source>
</evidence>
<evidence type="ECO:0000313" key="11">
    <source>
        <dbReference type="EMBL" id="TCK70805.1"/>
    </source>
</evidence>
<keyword evidence="4" id="KW-0479">Metal-binding</keyword>
<dbReference type="InterPro" id="IPR042089">
    <property type="entry name" value="Peptidase_M13_dom_2"/>
</dbReference>
<feature type="chain" id="PRO_5020771315" evidence="8">
    <location>
        <begin position="20"/>
        <end position="689"/>
    </location>
</feature>
<evidence type="ECO:0000256" key="2">
    <source>
        <dbReference type="ARBA" id="ARBA00007357"/>
    </source>
</evidence>
<keyword evidence="7" id="KW-0482">Metalloprotease</keyword>
<proteinExistence type="inferred from homology"/>
<dbReference type="PROSITE" id="PS51885">
    <property type="entry name" value="NEPRILYSIN"/>
    <property type="match status" value="1"/>
</dbReference>
<sequence length="689" mass="76334">MQLTRIASMLLLCTGIAAAQSSFAPADTSSSAAPKAPAAPQSFDLTAIDKSADPCTDFYQYACGNWRKDHPIPGDQSRWGRFNELGERNRYLLYVDLKQAADSPKTPLQKQYGDFFASCMNTDEVDKLGDKPVLPLLEQVDGLSGKGKLAALVAQLQAQDGTRAFFNFGSEQDEKDSTKQIAGAFQGGLTLPDRDYYLLDDARMTKIRAEYKDYVVSVFKLVGDDDAKAKAEAESVLTIETALAKGSTPRVDLRDPDKRYHPMPVSGLKTLAPDFDWNSYLSGIHAPSLATLNVATPDFFKAMNGVIAEQSMDGLKSYLRFHVINSAAPWMSTPFADAHFGFFQKTLQGQAEQTARWKRCTALTDGALGEAVGQDWVKQNFPPDAKANMEKLVAALRKALAEDIQQLPWMTEATKKQAELKLDAFRQKIGYPEKWRDYSALEVKRDDLLGNIRRSDAFEFQWDLGHIGKPVNEKEWGMTPPTVNAYYDPSMNDINFPAGILQPPFYDYTKDPAVNFGAIGVVIGHEMTHGFDDEGSKYDAQGNVKNWWTPADRTAFDAKTDCEVKEYGSFEPVPGQKLNGKLTLGENTADNGGIHIAYQALLSTLAQDHIDPNKKIDGYTAAQRFFISFAQVWCENKTDQSARVAARVDPHSPGMFRTNGTVQNSEEFGKAFGCHLGQPMMPKDACRVW</sequence>
<dbReference type="OrthoDB" id="9775677at2"/>
<dbReference type="InterPro" id="IPR008753">
    <property type="entry name" value="Peptidase_M13_N"/>
</dbReference>
<evidence type="ECO:0000256" key="1">
    <source>
        <dbReference type="ARBA" id="ARBA00001947"/>
    </source>
</evidence>
<protein>
    <submittedName>
        <fullName evidence="11">Endothelin-converting enzyme</fullName>
    </submittedName>
</protein>
<evidence type="ECO:0000256" key="6">
    <source>
        <dbReference type="ARBA" id="ARBA00022833"/>
    </source>
</evidence>
<dbReference type="Pfam" id="PF05649">
    <property type="entry name" value="Peptidase_M13_N"/>
    <property type="match status" value="1"/>
</dbReference>
<evidence type="ECO:0000256" key="3">
    <source>
        <dbReference type="ARBA" id="ARBA00022670"/>
    </source>
</evidence>
<dbReference type="InterPro" id="IPR024079">
    <property type="entry name" value="MetalloPept_cat_dom_sf"/>
</dbReference>
<dbReference type="GO" id="GO:0005886">
    <property type="term" value="C:plasma membrane"/>
    <property type="evidence" value="ECO:0007669"/>
    <property type="project" value="TreeGrafter"/>
</dbReference>
<comment type="caution">
    <text evidence="11">The sequence shown here is derived from an EMBL/GenBank/DDBJ whole genome shotgun (WGS) entry which is preliminary data.</text>
</comment>
<evidence type="ECO:0000256" key="4">
    <source>
        <dbReference type="ARBA" id="ARBA00022723"/>
    </source>
</evidence>
<dbReference type="SUPFAM" id="SSF55486">
    <property type="entry name" value="Metalloproteases ('zincins'), catalytic domain"/>
    <property type="match status" value="1"/>
</dbReference>
<dbReference type="Gene3D" id="3.40.390.10">
    <property type="entry name" value="Collagenase (Catalytic Domain)"/>
    <property type="match status" value="1"/>
</dbReference>
<organism evidence="11 12">
    <name type="scientific">Acidipila rosea</name>
    <dbReference type="NCBI Taxonomy" id="768535"/>
    <lineage>
        <taxon>Bacteria</taxon>
        <taxon>Pseudomonadati</taxon>
        <taxon>Acidobacteriota</taxon>
        <taxon>Terriglobia</taxon>
        <taxon>Terriglobales</taxon>
        <taxon>Acidobacteriaceae</taxon>
        <taxon>Acidipila</taxon>
    </lineage>
</organism>
<dbReference type="GO" id="GO:0016485">
    <property type="term" value="P:protein processing"/>
    <property type="evidence" value="ECO:0007669"/>
    <property type="project" value="TreeGrafter"/>
</dbReference>
<dbReference type="Pfam" id="PF01431">
    <property type="entry name" value="Peptidase_M13"/>
    <property type="match status" value="1"/>
</dbReference>
<dbReference type="PANTHER" id="PTHR11733">
    <property type="entry name" value="ZINC METALLOPROTEASE FAMILY M13 NEPRILYSIN-RELATED"/>
    <property type="match status" value="1"/>
</dbReference>
<comment type="similarity">
    <text evidence="2">Belongs to the peptidase M13 family.</text>
</comment>
<keyword evidence="3" id="KW-0645">Protease</keyword>
<gene>
    <name evidence="11" type="ORF">C7378_3194</name>
</gene>
<dbReference type="Proteomes" id="UP000295210">
    <property type="component" value="Unassembled WGS sequence"/>
</dbReference>
<dbReference type="GO" id="GO:0046872">
    <property type="term" value="F:metal ion binding"/>
    <property type="evidence" value="ECO:0007669"/>
    <property type="project" value="UniProtKB-KW"/>
</dbReference>
<dbReference type="AlphaFoldDB" id="A0A4R1KZ17"/>
<dbReference type="EMBL" id="SMGK01000006">
    <property type="protein sequence ID" value="TCK70805.1"/>
    <property type="molecule type" value="Genomic_DNA"/>
</dbReference>
<keyword evidence="5" id="KW-0378">Hydrolase</keyword>
<name>A0A4R1KZ17_9BACT</name>
<evidence type="ECO:0000259" key="10">
    <source>
        <dbReference type="Pfam" id="PF05649"/>
    </source>
</evidence>
<accession>A0A4R1KZ17</accession>
<keyword evidence="6" id="KW-0862">Zinc</keyword>
<dbReference type="RefSeq" id="WP_131998849.1">
    <property type="nucleotide sequence ID" value="NZ_SMGK01000006.1"/>
</dbReference>
<dbReference type="PRINTS" id="PR00786">
    <property type="entry name" value="NEPRILYSIN"/>
</dbReference>
<evidence type="ECO:0000313" key="12">
    <source>
        <dbReference type="Proteomes" id="UP000295210"/>
    </source>
</evidence>
<comment type="cofactor">
    <cofactor evidence="1">
        <name>Zn(2+)</name>
        <dbReference type="ChEBI" id="CHEBI:29105"/>
    </cofactor>
</comment>
<dbReference type="PANTHER" id="PTHR11733:SF167">
    <property type="entry name" value="FI17812P1-RELATED"/>
    <property type="match status" value="1"/>
</dbReference>
<evidence type="ECO:0000259" key="9">
    <source>
        <dbReference type="Pfam" id="PF01431"/>
    </source>
</evidence>
<dbReference type="InterPro" id="IPR018497">
    <property type="entry name" value="Peptidase_M13_C"/>
</dbReference>
<feature type="domain" description="Peptidase M13 C-terminal" evidence="9">
    <location>
        <begin position="484"/>
        <end position="688"/>
    </location>
</feature>
<keyword evidence="8" id="KW-0732">Signal</keyword>